<accession>A0A848FFJ3</accession>
<reference evidence="1 2" key="1">
    <citation type="submission" date="2020-04" db="EMBL/GenBank/DDBJ databases">
        <title>Azohydromonas sp. isolated from soil.</title>
        <authorList>
            <person name="Dahal R.H."/>
        </authorList>
    </citation>
    <scope>NUCLEOTIDE SEQUENCE [LARGE SCALE GENOMIC DNA]</scope>
    <source>
        <strain evidence="1 2">G-1-1-14</strain>
    </source>
</reference>
<sequence length="110" mass="12269">MFTLFIVRRRWADAVNQVDISVDDVGPVTTVPQSFIQARLASGRHQLALSWEGAQAVLEVEGVAGEVRFVELAGSTWFWGSRYRWVANDQEGARARARASRLIAVMDLAH</sequence>
<dbReference type="EMBL" id="JABBFW010000014">
    <property type="protein sequence ID" value="NML17079.1"/>
    <property type="molecule type" value="Genomic_DNA"/>
</dbReference>
<organism evidence="1 2">
    <name type="scientific">Azohydromonas caseinilytica</name>
    <dbReference type="NCBI Taxonomy" id="2728836"/>
    <lineage>
        <taxon>Bacteria</taxon>
        <taxon>Pseudomonadati</taxon>
        <taxon>Pseudomonadota</taxon>
        <taxon>Betaproteobacteria</taxon>
        <taxon>Burkholderiales</taxon>
        <taxon>Sphaerotilaceae</taxon>
        <taxon>Azohydromonas</taxon>
    </lineage>
</organism>
<keyword evidence="2" id="KW-1185">Reference proteome</keyword>
<comment type="caution">
    <text evidence="1">The sequence shown here is derived from an EMBL/GenBank/DDBJ whole genome shotgun (WGS) entry which is preliminary data.</text>
</comment>
<name>A0A848FFJ3_9BURK</name>
<dbReference type="AlphaFoldDB" id="A0A848FFJ3"/>
<proteinExistence type="predicted"/>
<evidence type="ECO:0000313" key="2">
    <source>
        <dbReference type="Proteomes" id="UP000574067"/>
    </source>
</evidence>
<dbReference type="Proteomes" id="UP000574067">
    <property type="component" value="Unassembled WGS sequence"/>
</dbReference>
<evidence type="ECO:0000313" key="1">
    <source>
        <dbReference type="EMBL" id="NML17079.1"/>
    </source>
</evidence>
<gene>
    <name evidence="1" type="ORF">HHL10_19045</name>
</gene>
<protein>
    <submittedName>
        <fullName evidence="1">Uncharacterized protein</fullName>
    </submittedName>
</protein>